<accession>A0AAU7MB36</accession>
<dbReference type="EMBL" id="CP159342">
    <property type="protein sequence ID" value="XCH75430.1"/>
    <property type="molecule type" value="Genomic_DNA"/>
</dbReference>
<reference evidence="3" key="2">
    <citation type="submission" date="2024-06" db="EMBL/GenBank/DDBJ databases">
        <title>Micromonospora mangrovi CCTCC AA 2012012 genome sequences.</title>
        <authorList>
            <person name="Gao J."/>
        </authorList>
    </citation>
    <scope>NUCLEOTIDE SEQUENCE</scope>
    <source>
        <strain evidence="3">CCTCC AA 2012012</strain>
    </source>
</reference>
<proteinExistence type="predicted"/>
<evidence type="ECO:0000256" key="1">
    <source>
        <dbReference type="SAM" id="MobiDB-lite"/>
    </source>
</evidence>
<feature type="region of interest" description="Disordered" evidence="1">
    <location>
        <begin position="1"/>
        <end position="91"/>
    </location>
</feature>
<reference evidence="2" key="1">
    <citation type="submission" date="2024-01" db="EMBL/GenBank/DDBJ databases">
        <title>The genome sequence of Micromonospora mangrovi CCTCC AA 2012012.</title>
        <authorList>
            <person name="Gao J."/>
        </authorList>
    </citation>
    <scope>NUCLEOTIDE SEQUENCE</scope>
    <source>
        <strain evidence="2">CCTCC AA 2012012</strain>
    </source>
</reference>
<gene>
    <name evidence="3" type="ORF">ABUL08_04855</name>
    <name evidence="2" type="ORF">VK199_04825</name>
</gene>
<sequence>MSTDDERLDAVEDRIDEAKEASDRGEDNEGLGLRHRETDQHGTFEPSGDDRHAGENPSPGARRGSPGRGLGGVTAEPAVLSRARARRRRRG</sequence>
<organism evidence="2">
    <name type="scientific">Micromonospora sp. CCTCC AA 2012012</name>
    <dbReference type="NCBI Taxonomy" id="3111921"/>
    <lineage>
        <taxon>Bacteria</taxon>
        <taxon>Bacillati</taxon>
        <taxon>Actinomycetota</taxon>
        <taxon>Actinomycetes</taxon>
        <taxon>Micromonosporales</taxon>
        <taxon>Micromonosporaceae</taxon>
        <taxon>Micromonospora</taxon>
    </lineage>
</organism>
<name>A0AAU7MB36_9ACTN</name>
<evidence type="ECO:0000313" key="3">
    <source>
        <dbReference type="EMBL" id="XCH75430.1"/>
    </source>
</evidence>
<protein>
    <submittedName>
        <fullName evidence="2">Uncharacterized protein</fullName>
    </submittedName>
</protein>
<dbReference type="EMBL" id="CP157762">
    <property type="protein sequence ID" value="XBP94729.1"/>
    <property type="molecule type" value="Genomic_DNA"/>
</dbReference>
<evidence type="ECO:0000313" key="2">
    <source>
        <dbReference type="EMBL" id="XBP94729.1"/>
    </source>
</evidence>
<dbReference type="RefSeq" id="WP_350934900.1">
    <property type="nucleotide sequence ID" value="NZ_CP157762.1"/>
</dbReference>
<feature type="compositionally biased region" description="Basic and acidic residues" evidence="1">
    <location>
        <begin position="1"/>
        <end position="54"/>
    </location>
</feature>
<dbReference type="AlphaFoldDB" id="A0AAU7MB36"/>